<organism evidence="3 4">
    <name type="scientific">Granulosicoccus antarcticus IMCC3135</name>
    <dbReference type="NCBI Taxonomy" id="1192854"/>
    <lineage>
        <taxon>Bacteria</taxon>
        <taxon>Pseudomonadati</taxon>
        <taxon>Pseudomonadota</taxon>
        <taxon>Gammaproteobacteria</taxon>
        <taxon>Chromatiales</taxon>
        <taxon>Granulosicoccaceae</taxon>
        <taxon>Granulosicoccus</taxon>
    </lineage>
</organism>
<evidence type="ECO:0000313" key="4">
    <source>
        <dbReference type="Proteomes" id="UP000250079"/>
    </source>
</evidence>
<dbReference type="EMBL" id="CP018632">
    <property type="protein sequence ID" value="ASJ71777.1"/>
    <property type="molecule type" value="Genomic_DNA"/>
</dbReference>
<feature type="region of interest" description="Disordered" evidence="2">
    <location>
        <begin position="1"/>
        <end position="23"/>
    </location>
</feature>
<gene>
    <name evidence="3" type="ORF">IMCC3135_08390</name>
</gene>
<feature type="compositionally biased region" description="Polar residues" evidence="2">
    <location>
        <begin position="1"/>
        <end position="22"/>
    </location>
</feature>
<sequence length="151" mass="17127">MSSQQLSKLEALSQTRADQSSAAVAKKQAELKVIDRQHLELKAINREYQEGVIGQESISPQLLAHRRAFVASLTVKLDELKQKRQQQDHQLKATIVEQQQRTAQTAAIATIVERNELNEADVAARREQVQLEESAQSMKYLRQQDSENKHA</sequence>
<dbReference type="RefSeq" id="WP_088917168.1">
    <property type="nucleotide sequence ID" value="NZ_CP018632.1"/>
</dbReference>
<evidence type="ECO:0008006" key="5">
    <source>
        <dbReference type="Google" id="ProtNLM"/>
    </source>
</evidence>
<evidence type="ECO:0000256" key="2">
    <source>
        <dbReference type="SAM" id="MobiDB-lite"/>
    </source>
</evidence>
<evidence type="ECO:0000256" key="1">
    <source>
        <dbReference type="SAM" id="Coils"/>
    </source>
</evidence>
<dbReference type="Proteomes" id="UP000250079">
    <property type="component" value="Chromosome"/>
</dbReference>
<keyword evidence="1" id="KW-0175">Coiled coil</keyword>
<dbReference type="InterPro" id="IPR053716">
    <property type="entry name" value="Flag_assembly_chemotaxis_eff"/>
</dbReference>
<evidence type="ECO:0000313" key="3">
    <source>
        <dbReference type="EMBL" id="ASJ71777.1"/>
    </source>
</evidence>
<accession>A0A2Z2NVS8</accession>
<feature type="coiled-coil region" evidence="1">
    <location>
        <begin position="70"/>
        <end position="97"/>
    </location>
</feature>
<keyword evidence="4" id="KW-1185">Reference proteome</keyword>
<dbReference type="KEGG" id="gai:IMCC3135_08390"/>
<name>A0A2Z2NVS8_9GAMM</name>
<protein>
    <recommendedName>
        <fullName evidence="5">Flagellar FliJ protein</fullName>
    </recommendedName>
</protein>
<dbReference type="AlphaFoldDB" id="A0A2Z2NVS8"/>
<proteinExistence type="predicted"/>
<dbReference type="Gene3D" id="1.10.287.1700">
    <property type="match status" value="1"/>
</dbReference>
<reference evidence="3 4" key="1">
    <citation type="submission" date="2016-12" db="EMBL/GenBank/DDBJ databases">
        <authorList>
            <person name="Song W.-J."/>
            <person name="Kurnit D.M."/>
        </authorList>
    </citation>
    <scope>NUCLEOTIDE SEQUENCE [LARGE SCALE GENOMIC DNA]</scope>
    <source>
        <strain evidence="3 4">IMCC3135</strain>
    </source>
</reference>